<reference evidence="2" key="1">
    <citation type="journal article" date="2023" name="G3 (Bethesda)">
        <title>Genome assembly and association tests identify interacting loci associated with vigor, precocity, and sex in interspecific pistachio rootstocks.</title>
        <authorList>
            <person name="Palmer W."/>
            <person name="Jacygrad E."/>
            <person name="Sagayaradj S."/>
            <person name="Cavanaugh K."/>
            <person name="Han R."/>
            <person name="Bertier L."/>
            <person name="Beede B."/>
            <person name="Kafkas S."/>
            <person name="Golino D."/>
            <person name="Preece J."/>
            <person name="Michelmore R."/>
        </authorList>
    </citation>
    <scope>NUCLEOTIDE SEQUENCE [LARGE SCALE GENOMIC DNA]</scope>
</reference>
<dbReference type="EMBL" id="CM047743">
    <property type="protein sequence ID" value="KAJ0030113.1"/>
    <property type="molecule type" value="Genomic_DNA"/>
</dbReference>
<dbReference type="Proteomes" id="UP001163603">
    <property type="component" value="Chromosome 8"/>
</dbReference>
<accession>A0ACC0Y6Z4</accession>
<proteinExistence type="predicted"/>
<name>A0ACC0Y6Z4_9ROSI</name>
<sequence>MAQPRVTIDVGNDGVAVITISNPPVNALALPIITGLKDKFDEAARREDVKAIVLTGKSGRFSGGFDINVFEKVHKTGDASLMPDVSVDLVVNTIEDCRKPVVAAVEGLALGGGLELALGCHARIAAPKAQLGLPELTLGVIPGFGGTQRLPRLVGLPKAVEMMLLSKSIMSEEGKKLGLIDAIVASEELLKVSRLWALDIVARRKPWVRTLHRTDKIGSLAEARDVLKTARQQAKKTAPNMPQHRVCLDVIEEGVIHGGYSGVLKEAKVFKDLVLSDTSKGLVHVFFAQRATSKV</sequence>
<organism evidence="1 2">
    <name type="scientific">Pistacia integerrima</name>
    <dbReference type="NCBI Taxonomy" id="434235"/>
    <lineage>
        <taxon>Eukaryota</taxon>
        <taxon>Viridiplantae</taxon>
        <taxon>Streptophyta</taxon>
        <taxon>Embryophyta</taxon>
        <taxon>Tracheophyta</taxon>
        <taxon>Spermatophyta</taxon>
        <taxon>Magnoliopsida</taxon>
        <taxon>eudicotyledons</taxon>
        <taxon>Gunneridae</taxon>
        <taxon>Pentapetalae</taxon>
        <taxon>rosids</taxon>
        <taxon>malvids</taxon>
        <taxon>Sapindales</taxon>
        <taxon>Anacardiaceae</taxon>
        <taxon>Pistacia</taxon>
    </lineage>
</organism>
<evidence type="ECO:0000313" key="2">
    <source>
        <dbReference type="Proteomes" id="UP001163603"/>
    </source>
</evidence>
<keyword evidence="2" id="KW-1185">Reference proteome</keyword>
<comment type="caution">
    <text evidence="1">The sequence shown here is derived from an EMBL/GenBank/DDBJ whole genome shotgun (WGS) entry which is preliminary data.</text>
</comment>
<gene>
    <name evidence="1" type="ORF">Pint_13203</name>
</gene>
<protein>
    <submittedName>
        <fullName evidence="1">Uncharacterized protein</fullName>
    </submittedName>
</protein>
<evidence type="ECO:0000313" key="1">
    <source>
        <dbReference type="EMBL" id="KAJ0030113.1"/>
    </source>
</evidence>